<evidence type="ECO:0000256" key="7">
    <source>
        <dbReference type="PROSITE-ProRule" id="PRU01363"/>
    </source>
</evidence>
<dbReference type="eggNOG" id="KOG1202">
    <property type="taxonomic scope" value="Eukaryota"/>
</dbReference>
<dbReference type="Pfam" id="PF00698">
    <property type="entry name" value="Acyl_transf_1"/>
    <property type="match status" value="1"/>
</dbReference>
<dbReference type="PANTHER" id="PTHR43775">
    <property type="entry name" value="FATTY ACID SYNTHASE"/>
    <property type="match status" value="1"/>
</dbReference>
<feature type="region of interest" description="N-terminal hotdog fold" evidence="7">
    <location>
        <begin position="827"/>
        <end position="962"/>
    </location>
</feature>
<dbReference type="InterPro" id="IPR020843">
    <property type="entry name" value="ER"/>
</dbReference>
<dbReference type="Pfam" id="PF16197">
    <property type="entry name" value="KAsynt_C_assoc"/>
    <property type="match status" value="1"/>
</dbReference>
<dbReference type="SMART" id="SM00826">
    <property type="entry name" value="PKS_DH"/>
    <property type="match status" value="1"/>
</dbReference>
<dbReference type="GO" id="GO:0006633">
    <property type="term" value="P:fatty acid biosynthetic process"/>
    <property type="evidence" value="ECO:0007669"/>
    <property type="project" value="TreeGrafter"/>
</dbReference>
<dbReference type="Gene3D" id="3.40.50.720">
    <property type="entry name" value="NAD(P)-binding Rossmann-like Domain"/>
    <property type="match status" value="2"/>
</dbReference>
<dbReference type="SMART" id="SM00829">
    <property type="entry name" value="PKS_ER"/>
    <property type="match status" value="1"/>
</dbReference>
<dbReference type="STRING" id="341663.Q0CB46"/>
<evidence type="ECO:0000256" key="3">
    <source>
        <dbReference type="ARBA" id="ARBA00022679"/>
    </source>
</evidence>
<dbReference type="Pfam" id="PF08242">
    <property type="entry name" value="Methyltransf_12"/>
    <property type="match status" value="1"/>
</dbReference>
<evidence type="ECO:0000256" key="4">
    <source>
        <dbReference type="ARBA" id="ARBA00023002"/>
    </source>
</evidence>
<dbReference type="Pfam" id="PF08659">
    <property type="entry name" value="KR"/>
    <property type="match status" value="2"/>
</dbReference>
<evidence type="ECO:0000256" key="2">
    <source>
        <dbReference type="ARBA" id="ARBA00022553"/>
    </source>
</evidence>
<evidence type="ECO:0000256" key="6">
    <source>
        <dbReference type="ARBA" id="ARBA00023315"/>
    </source>
</evidence>
<dbReference type="GO" id="GO:0016491">
    <property type="term" value="F:oxidoreductase activity"/>
    <property type="evidence" value="ECO:0007669"/>
    <property type="project" value="UniProtKB-KW"/>
</dbReference>
<dbReference type="InterPro" id="IPR014043">
    <property type="entry name" value="Acyl_transferase_dom"/>
</dbReference>
<dbReference type="InterPro" id="IPR049552">
    <property type="entry name" value="PKS_DH_N"/>
</dbReference>
<evidence type="ECO:0000259" key="8">
    <source>
        <dbReference type="PROSITE" id="PS52004"/>
    </source>
</evidence>
<dbReference type="Gene3D" id="3.30.70.3290">
    <property type="match status" value="1"/>
</dbReference>
<dbReference type="CDD" id="cd02440">
    <property type="entry name" value="AdoMet_MTases"/>
    <property type="match status" value="1"/>
</dbReference>
<dbReference type="SUPFAM" id="SSF50129">
    <property type="entry name" value="GroES-like"/>
    <property type="match status" value="1"/>
</dbReference>
<dbReference type="EMBL" id="CH476607">
    <property type="protein sequence ID" value="EAU30225.1"/>
    <property type="molecule type" value="Genomic_DNA"/>
</dbReference>
<keyword evidence="3" id="KW-0808">Transferase</keyword>
<dbReference type="SUPFAM" id="SSF51735">
    <property type="entry name" value="NAD(P)-binding Rossmann-fold domains"/>
    <property type="match status" value="2"/>
</dbReference>
<gene>
    <name evidence="10" type="ORF">ATEG_09088</name>
</gene>
<dbReference type="InterPro" id="IPR032821">
    <property type="entry name" value="PKS_assoc"/>
</dbReference>
<dbReference type="SMART" id="SM00825">
    <property type="entry name" value="PKS_KS"/>
    <property type="match status" value="1"/>
</dbReference>
<dbReference type="GO" id="GO:0044550">
    <property type="term" value="P:secondary metabolite biosynthetic process"/>
    <property type="evidence" value="ECO:0007669"/>
    <property type="project" value="TreeGrafter"/>
</dbReference>
<dbReference type="SUPFAM" id="SSF52151">
    <property type="entry name" value="FabD/lysophospholipase-like"/>
    <property type="match status" value="1"/>
</dbReference>
<dbReference type="SUPFAM" id="SSF53901">
    <property type="entry name" value="Thiolase-like"/>
    <property type="match status" value="1"/>
</dbReference>
<dbReference type="InterPro" id="IPR016035">
    <property type="entry name" value="Acyl_Trfase/lysoPLipase"/>
</dbReference>
<dbReference type="Gene3D" id="3.40.47.10">
    <property type="match status" value="2"/>
</dbReference>
<proteinExistence type="predicted"/>
<evidence type="ECO:0000259" key="9">
    <source>
        <dbReference type="PROSITE" id="PS52019"/>
    </source>
</evidence>
<dbReference type="Pfam" id="PF21089">
    <property type="entry name" value="PKS_DH_N"/>
    <property type="match status" value="1"/>
</dbReference>
<dbReference type="RefSeq" id="XP_001217710.1">
    <property type="nucleotide sequence ID" value="XM_001217709.1"/>
</dbReference>
<reference evidence="11" key="1">
    <citation type="submission" date="2005-09" db="EMBL/GenBank/DDBJ databases">
        <title>Annotation of the Aspergillus terreus NIH2624 genome.</title>
        <authorList>
            <person name="Birren B.W."/>
            <person name="Lander E.S."/>
            <person name="Galagan J.E."/>
            <person name="Nusbaum C."/>
            <person name="Devon K."/>
            <person name="Henn M."/>
            <person name="Ma L.-J."/>
            <person name="Jaffe D.B."/>
            <person name="Butler J."/>
            <person name="Alvarez P."/>
            <person name="Gnerre S."/>
            <person name="Grabherr M."/>
            <person name="Kleber M."/>
            <person name="Mauceli E.W."/>
            <person name="Brockman W."/>
            <person name="Rounsley S."/>
            <person name="Young S.K."/>
            <person name="LaButti K."/>
            <person name="Pushparaj V."/>
            <person name="DeCaprio D."/>
            <person name="Crawford M."/>
            <person name="Koehrsen M."/>
            <person name="Engels R."/>
            <person name="Montgomery P."/>
            <person name="Pearson M."/>
            <person name="Howarth C."/>
            <person name="Larson L."/>
            <person name="Luoma S."/>
            <person name="White J."/>
            <person name="Alvarado L."/>
            <person name="Kodira C.D."/>
            <person name="Zeng Q."/>
            <person name="Oleary S."/>
            <person name="Yandava C."/>
            <person name="Denning D.W."/>
            <person name="Nierman W.C."/>
            <person name="Milne T."/>
            <person name="Madden K."/>
        </authorList>
    </citation>
    <scope>NUCLEOTIDE SEQUENCE [LARGE SCALE GENOMIC DNA]</scope>
    <source>
        <strain evidence="11">NIH 2624 / FGSC A1156</strain>
    </source>
</reference>
<dbReference type="InterPro" id="IPR029063">
    <property type="entry name" value="SAM-dependent_MTases_sf"/>
</dbReference>
<dbReference type="SMART" id="SM00827">
    <property type="entry name" value="PKS_AT"/>
    <property type="match status" value="1"/>
</dbReference>
<dbReference type="Pfam" id="PF14765">
    <property type="entry name" value="PS-DH"/>
    <property type="match status" value="1"/>
</dbReference>
<evidence type="ECO:0000313" key="10">
    <source>
        <dbReference type="EMBL" id="EAU30225.1"/>
    </source>
</evidence>
<feature type="domain" description="PKS/mFAS DH" evidence="9">
    <location>
        <begin position="827"/>
        <end position="1124"/>
    </location>
</feature>
<dbReference type="InterPro" id="IPR013217">
    <property type="entry name" value="Methyltransf_12"/>
</dbReference>
<dbReference type="GeneID" id="4353633"/>
<dbReference type="PROSITE" id="PS52019">
    <property type="entry name" value="PKS_MFAS_DH"/>
    <property type="match status" value="1"/>
</dbReference>
<feature type="region of interest" description="C-terminal hotdog fold" evidence="7">
    <location>
        <begin position="975"/>
        <end position="1124"/>
    </location>
</feature>
<dbReference type="InterPro" id="IPR016036">
    <property type="entry name" value="Malonyl_transacylase_ACP-bd"/>
</dbReference>
<dbReference type="Pfam" id="PF23114">
    <property type="entry name" value="NAD-bd_HRPKS_sdrA"/>
    <property type="match status" value="1"/>
</dbReference>
<dbReference type="Pfam" id="PF00109">
    <property type="entry name" value="ketoacyl-synt"/>
    <property type="match status" value="1"/>
</dbReference>
<dbReference type="SUPFAM" id="SSF53335">
    <property type="entry name" value="S-adenosyl-L-methionine-dependent methyltransferases"/>
    <property type="match status" value="1"/>
</dbReference>
<keyword evidence="1" id="KW-0596">Phosphopantetheine</keyword>
<dbReference type="InterPro" id="IPR050091">
    <property type="entry name" value="PKS_NRPS_Biosynth_Enz"/>
</dbReference>
<dbReference type="VEuPathDB" id="FungiDB:ATEG_09088"/>
<dbReference type="InterPro" id="IPR013968">
    <property type="entry name" value="PKS_KR"/>
</dbReference>
<dbReference type="InterPro" id="IPR014030">
    <property type="entry name" value="Ketoacyl_synth_N"/>
</dbReference>
<dbReference type="Proteomes" id="UP000007963">
    <property type="component" value="Unassembled WGS sequence"/>
</dbReference>
<dbReference type="InterPro" id="IPR011032">
    <property type="entry name" value="GroES-like_sf"/>
</dbReference>
<dbReference type="OMA" id="EYGIDSH"/>
<dbReference type="HOGENOM" id="CLU_000022_31_0_1"/>
<dbReference type="PROSITE" id="PS52004">
    <property type="entry name" value="KS3_2"/>
    <property type="match status" value="1"/>
</dbReference>
<evidence type="ECO:0008006" key="12">
    <source>
        <dbReference type="Google" id="ProtNLM"/>
    </source>
</evidence>
<keyword evidence="6" id="KW-0012">Acyltransferase</keyword>
<dbReference type="Gene3D" id="3.40.366.10">
    <property type="entry name" value="Malonyl-Coenzyme A Acyl Carrier Protein, domain 2"/>
    <property type="match status" value="1"/>
</dbReference>
<dbReference type="PANTHER" id="PTHR43775:SF29">
    <property type="entry name" value="ASPERFURANONE POLYKETIDE SYNTHASE AFOG-RELATED"/>
    <property type="match status" value="1"/>
</dbReference>
<dbReference type="Gene3D" id="3.40.50.150">
    <property type="entry name" value="Vaccinia Virus protein VP39"/>
    <property type="match status" value="1"/>
</dbReference>
<keyword evidence="4" id="KW-0560">Oxidoreductase</keyword>
<dbReference type="CDD" id="cd00833">
    <property type="entry name" value="PKS"/>
    <property type="match status" value="1"/>
</dbReference>
<dbReference type="InterPro" id="IPR049551">
    <property type="entry name" value="PKS_DH_C"/>
</dbReference>
<dbReference type="InterPro" id="IPR001227">
    <property type="entry name" value="Ac_transferase_dom_sf"/>
</dbReference>
<dbReference type="InterPro" id="IPR042104">
    <property type="entry name" value="PKS_dehydratase_sf"/>
</dbReference>
<sequence>MTSDEAAAMDPQQRLLLEVTYEGFENAGIPLHKVTGSQTACFVGCFNADYTDLLLRDPERIPIYQCTNAGQSRAMTANRISYFFDMKGPSVTIDTACSGSLVALHLACSSLQNGDASMAVAAGVNVILSHEFMSTLSMMNHALQDNDPIRAIIRASGSNQDGRTPGITLPSGAAQEALIRSVYKRAGLNPLDTEFVETHGTGTQAGDPIETGALGRVFAENRDPNKPLRIGSIKTNIGHLEGTSGIAAVVKATLMLENRVFLPNRNFETLNRRILLDDWKLKVQLCPESWESPGPRRVSVNSFGYGGSNAHIIMEEASSCSRRRVSDDKGKSCNTPRDRIYMLSGFDEVSVADQISNLQEYLAKKSSSIDDEYLNDLAFTLNERRTHHRYRTAVIGNSAEALVAALKNHPKLQTASRRPRIGFVFTGQGAQWCGMGKELLDVYPVFRQSIDRIDRYLQTLGAPFCTLGSDPAVLNHPLLSQPICSAVQIALVDLLVSWGIRPDSVIGHSSGEIAAAYAFGALSMEDAMAVAYYRGVVASKLASDDTSCPGAMLAVGMSPDETQQHINQLKTGKAVIACLNSPSSVTVSGDAAAIDELQDILHDRVFTRRLAVKVAYHSHHMEPVADEYTKLIAHIKHGHNNVMINDNPQGHVSFFSSVTGAEVEASDLGPQYWVRNLVSPVRFTDALRALCFDTGSKGGMNDGKRARRSGTARKARIDMLVEIGPHAALSGPIKQTIEHDARLKAAEILYTSVLIRKSHAVTTALNIAATLACAGHSVTFQAINNPSPSRPVRVLVDLPPYAWNHTRSYWAEPRLSKAFRKRKYPRTDLLGAPDTSSCPFEPRWRNIVRLSELPWLQDHRIQSSIVYPAAAYIAMVIEAMLQVTSEAAESESRGFVLLEDVSIKSALIIPEHSAVEMLTSFRPWDSNPQSEPKYEFHIYSATDDNKWTEHCTGLVGFRHVADEMDTSLAGAGLELSALNVKQFYERLSSIGLEYGPYFSNISSAQFANNMCTAKVSIPDTASVMPMGFEYPCIIHPCTLDSIIQTVFAGMNLISSPAVPVHIDQISVSRSITSTAGSELDIHTLIHRRRKDAITASISATELDGSAGIAIKNLRCKRLDVDRPAGSIKAQNRIAYDLEWKIDPDFLLHDGLSKLFKRKSAPAGRSESDGLLDACALHYIRRCVDEVNQLHGNVNLHRAQLKYFRQVVQNHRQTDITEADFTAARNSGPQGALLAVMGEGLLNTLNRDTSPEHVEASTAWEDYWKFVHEDPINDDLMEYLDLVCHKNPMITILELEAGAGGAFKRFLKRYPEGSLPCSRYVATHPSSSFVERWAPTYSKLGPVLEFKQLDIEEDSDISKQRFDVVIGLSGLYTVNSKHVALRNIHTLLKEDGKLLMIDPVSNSTPTNVVIFSNYPGQWSKGHFGHLESDWKAALVRAQFPPRRIHLNRSGDSLMLVAQKQTETATGSADILIIADGHSAVCLVRLQELFLSSSSTVEVTDLRQAEPAGKLTIVLSDLTHSVLAQPDEKTWNITKDIFLKSHGSLWVTRGGAPSPTNPDTGLVTGFARTARSESGVQTIVTLDLDGRKPLCEEMAAQVIYDLVQHRFLRKSSNVDTEYSERNGLLLIPRVVENTDLNDALGFRNSQASHIEPFHQPGRPRRAVLDNHDTLRVLFEEISQTTPLADCDVRIEVHAASVSKSSLDMVDGSAKNELLLIDACSGLVVATGMGVHGLSPGDRVLCLASGPLESVYQDKMTAFHKIPSEIGMEAAVALPTAYCAALHVVHNIAHIRPGQKVLIYSTATAFAQAVIHICRRLKAQVFAIVNTAAEKSILLSASLIQNEECILDDRDFTPRDVSAFTKGEVDVVIDFANSRDQHLTDLVRPYGHFIQVQNQTLEGRSRRQMPRLREDISFTKFDFDHFRRRRPEMIEDIFTQFGNLLQDGSLHVPPLPAYPISKASEALQKLESDSGSESIIITATSNDTVQVMHKSDSRLLRPDASYMLVGGLGGIGRAIALWMADHGAKTLVLDTHIEKMTLENYESVLRPKYNGTWNLHRYLPSDLDWFIMLSSISGIIGNATQAAYAAGSTFMDTFAAYRRSLGLPAVSLDLGVITDSGYLSENTDLASKMARHGFQGTDTRTLMSLIEATITHQDSDTVKPQIITGLGEWKEGQSLANFDAPLFSHFRRRAPSGQDIRRSYRYSVRCFA</sequence>
<name>Q0CB46_ASPTN</name>
<keyword evidence="5" id="KW-0511">Multifunctional enzyme</keyword>
<dbReference type="OrthoDB" id="329835at2759"/>
<dbReference type="InterPro" id="IPR057326">
    <property type="entry name" value="KR_dom"/>
</dbReference>
<keyword evidence="2" id="KW-0597">Phosphoprotein</keyword>
<dbReference type="Gene3D" id="3.90.180.10">
    <property type="entry name" value="Medium-chain alcohol dehydrogenases, catalytic domain"/>
    <property type="match status" value="1"/>
</dbReference>
<protein>
    <recommendedName>
        <fullName evidence="12">Carrier domain-containing protein</fullName>
    </recommendedName>
</protein>
<feature type="active site" description="Proton acceptor; for dehydratase activity" evidence="7">
    <location>
        <position position="859"/>
    </location>
</feature>
<evidence type="ECO:0000256" key="1">
    <source>
        <dbReference type="ARBA" id="ARBA00022450"/>
    </source>
</evidence>
<dbReference type="InterPro" id="IPR020807">
    <property type="entry name" value="PKS_DH"/>
</dbReference>
<dbReference type="InterPro" id="IPR049900">
    <property type="entry name" value="PKS_mFAS_DH"/>
</dbReference>
<dbReference type="InterPro" id="IPR016039">
    <property type="entry name" value="Thiolase-like"/>
</dbReference>
<accession>Q0CB46</accession>
<dbReference type="GO" id="GO:0004312">
    <property type="term" value="F:fatty acid synthase activity"/>
    <property type="evidence" value="ECO:0007669"/>
    <property type="project" value="TreeGrafter"/>
</dbReference>
<dbReference type="InterPro" id="IPR036291">
    <property type="entry name" value="NAD(P)-bd_dom_sf"/>
</dbReference>
<dbReference type="SUPFAM" id="SSF55048">
    <property type="entry name" value="Probable ACP-binding domain of malonyl-CoA ACP transacylase"/>
    <property type="match status" value="1"/>
</dbReference>
<feature type="active site" description="Proton donor; for dehydratase activity" evidence="7">
    <location>
        <position position="1040"/>
    </location>
</feature>
<feature type="domain" description="Ketosynthase family 3 (KS3)" evidence="8">
    <location>
        <begin position="1"/>
        <end position="316"/>
    </location>
</feature>
<dbReference type="InterPro" id="IPR020841">
    <property type="entry name" value="PKS_Beta-ketoAc_synthase_dom"/>
</dbReference>
<dbReference type="CDD" id="cd05195">
    <property type="entry name" value="enoyl_red"/>
    <property type="match status" value="1"/>
</dbReference>
<evidence type="ECO:0000256" key="5">
    <source>
        <dbReference type="ARBA" id="ARBA00023268"/>
    </source>
</evidence>
<dbReference type="eggNOG" id="KOG0025">
    <property type="taxonomic scope" value="Eukaryota"/>
</dbReference>
<dbReference type="InterPro" id="IPR056501">
    <property type="entry name" value="NAD-bd_HRPKS_sdrA"/>
</dbReference>
<organism evidence="10 11">
    <name type="scientific">Aspergillus terreus (strain NIH 2624 / FGSC A1156)</name>
    <dbReference type="NCBI Taxonomy" id="341663"/>
    <lineage>
        <taxon>Eukaryota</taxon>
        <taxon>Fungi</taxon>
        <taxon>Dikarya</taxon>
        <taxon>Ascomycota</taxon>
        <taxon>Pezizomycotina</taxon>
        <taxon>Eurotiomycetes</taxon>
        <taxon>Eurotiomycetidae</taxon>
        <taxon>Eurotiales</taxon>
        <taxon>Aspergillaceae</taxon>
        <taxon>Aspergillus</taxon>
        <taxon>Aspergillus subgen. Circumdati</taxon>
    </lineage>
</organism>
<dbReference type="Pfam" id="PF13602">
    <property type="entry name" value="ADH_zinc_N_2"/>
    <property type="match status" value="1"/>
</dbReference>
<dbReference type="SMART" id="SM00822">
    <property type="entry name" value="PKS_KR"/>
    <property type="match status" value="1"/>
</dbReference>
<evidence type="ECO:0000313" key="11">
    <source>
        <dbReference type="Proteomes" id="UP000007963"/>
    </source>
</evidence>
<dbReference type="Gene3D" id="3.10.129.110">
    <property type="entry name" value="Polyketide synthase dehydratase"/>
    <property type="match status" value="1"/>
</dbReference>